<protein>
    <submittedName>
        <fullName evidence="2">Uncharacterized protein</fullName>
    </submittedName>
</protein>
<dbReference type="Proteomes" id="UP001283341">
    <property type="component" value="Unassembled WGS sequence"/>
</dbReference>
<evidence type="ECO:0000256" key="1">
    <source>
        <dbReference type="SAM" id="MobiDB-lite"/>
    </source>
</evidence>
<sequence>MIRLGLYHARCEDAPCEKKKTKAKHQTVWTRYSPLLRQPFSPKSPRRIFVAIHVVCVCLIGFRRRLLGLRIRSVLTIGGKVKSGGRSLKCFLFFLPRRPMVFSVKSVFASSQRREMYTIPSDFSKTRSSRRLPEASCEASPQGKGWESAFF</sequence>
<name>A0AAE0IK53_9PEZI</name>
<dbReference type="AlphaFoldDB" id="A0AAE0IK53"/>
<comment type="caution">
    <text evidence="2">The sequence shown here is derived from an EMBL/GenBank/DDBJ whole genome shotgun (WGS) entry which is preliminary data.</text>
</comment>
<reference evidence="2" key="2">
    <citation type="submission" date="2023-06" db="EMBL/GenBank/DDBJ databases">
        <authorList>
            <consortium name="Lawrence Berkeley National Laboratory"/>
            <person name="Haridas S."/>
            <person name="Hensen N."/>
            <person name="Bonometti L."/>
            <person name="Westerberg I."/>
            <person name="Brannstrom I.O."/>
            <person name="Guillou S."/>
            <person name="Cros-Aarteil S."/>
            <person name="Calhoun S."/>
            <person name="Kuo A."/>
            <person name="Mondo S."/>
            <person name="Pangilinan J."/>
            <person name="Riley R."/>
            <person name="Labutti K."/>
            <person name="Andreopoulos B."/>
            <person name="Lipzen A."/>
            <person name="Chen C."/>
            <person name="Yanf M."/>
            <person name="Daum C."/>
            <person name="Ng V."/>
            <person name="Clum A."/>
            <person name="Steindorff A."/>
            <person name="Ohm R."/>
            <person name="Martin F."/>
            <person name="Silar P."/>
            <person name="Natvig D."/>
            <person name="Lalanne C."/>
            <person name="Gautier V."/>
            <person name="Ament-Velasquez S.L."/>
            <person name="Kruys A."/>
            <person name="Hutchinson M.I."/>
            <person name="Powell A.J."/>
            <person name="Barry K."/>
            <person name="Miller A.N."/>
            <person name="Grigoriev I.V."/>
            <person name="Debuchy R."/>
            <person name="Gladieux P."/>
            <person name="Thoren M.H."/>
            <person name="Johannesson H."/>
        </authorList>
    </citation>
    <scope>NUCLEOTIDE SEQUENCE</scope>
    <source>
        <strain evidence="2">CBS 118394</strain>
    </source>
</reference>
<reference evidence="2" key="1">
    <citation type="journal article" date="2023" name="Mol. Phylogenet. Evol.">
        <title>Genome-scale phylogeny and comparative genomics of the fungal order Sordariales.</title>
        <authorList>
            <person name="Hensen N."/>
            <person name="Bonometti L."/>
            <person name="Westerberg I."/>
            <person name="Brannstrom I.O."/>
            <person name="Guillou S."/>
            <person name="Cros-Aarteil S."/>
            <person name="Calhoun S."/>
            <person name="Haridas S."/>
            <person name="Kuo A."/>
            <person name="Mondo S."/>
            <person name="Pangilinan J."/>
            <person name="Riley R."/>
            <person name="LaButti K."/>
            <person name="Andreopoulos B."/>
            <person name="Lipzen A."/>
            <person name="Chen C."/>
            <person name="Yan M."/>
            <person name="Daum C."/>
            <person name="Ng V."/>
            <person name="Clum A."/>
            <person name="Steindorff A."/>
            <person name="Ohm R.A."/>
            <person name="Martin F."/>
            <person name="Silar P."/>
            <person name="Natvig D.O."/>
            <person name="Lalanne C."/>
            <person name="Gautier V."/>
            <person name="Ament-Velasquez S.L."/>
            <person name="Kruys A."/>
            <person name="Hutchinson M.I."/>
            <person name="Powell A.J."/>
            <person name="Barry K."/>
            <person name="Miller A.N."/>
            <person name="Grigoriev I.V."/>
            <person name="Debuchy R."/>
            <person name="Gladieux P."/>
            <person name="Hiltunen Thoren M."/>
            <person name="Johannesson H."/>
        </authorList>
    </citation>
    <scope>NUCLEOTIDE SEQUENCE</scope>
    <source>
        <strain evidence="2">CBS 118394</strain>
    </source>
</reference>
<keyword evidence="3" id="KW-1185">Reference proteome</keyword>
<proteinExistence type="predicted"/>
<dbReference type="EMBL" id="JAUEDM010000002">
    <property type="protein sequence ID" value="KAK3326545.1"/>
    <property type="molecule type" value="Genomic_DNA"/>
</dbReference>
<gene>
    <name evidence="2" type="ORF">B0H66DRAFT_163773</name>
</gene>
<feature type="region of interest" description="Disordered" evidence="1">
    <location>
        <begin position="130"/>
        <end position="151"/>
    </location>
</feature>
<organism evidence="2 3">
    <name type="scientific">Apodospora peruviana</name>
    <dbReference type="NCBI Taxonomy" id="516989"/>
    <lineage>
        <taxon>Eukaryota</taxon>
        <taxon>Fungi</taxon>
        <taxon>Dikarya</taxon>
        <taxon>Ascomycota</taxon>
        <taxon>Pezizomycotina</taxon>
        <taxon>Sordariomycetes</taxon>
        <taxon>Sordariomycetidae</taxon>
        <taxon>Sordariales</taxon>
        <taxon>Lasiosphaeriaceae</taxon>
        <taxon>Apodospora</taxon>
    </lineage>
</organism>
<accession>A0AAE0IK53</accession>
<evidence type="ECO:0000313" key="2">
    <source>
        <dbReference type="EMBL" id="KAK3326545.1"/>
    </source>
</evidence>
<evidence type="ECO:0000313" key="3">
    <source>
        <dbReference type="Proteomes" id="UP001283341"/>
    </source>
</evidence>